<dbReference type="SUPFAM" id="SSF81321">
    <property type="entry name" value="Family A G protein-coupled receptor-like"/>
    <property type="match status" value="1"/>
</dbReference>
<dbReference type="SMART" id="SM00008">
    <property type="entry name" value="HormR"/>
    <property type="match status" value="1"/>
</dbReference>
<dbReference type="Gene3D" id="1.20.1070.10">
    <property type="entry name" value="Rhodopsin 7-helix transmembrane proteins"/>
    <property type="match status" value="1"/>
</dbReference>
<dbReference type="Gene3D" id="4.10.1240.10">
    <property type="entry name" value="GPCR, family 2, extracellular hormone receptor domain"/>
    <property type="match status" value="1"/>
</dbReference>
<keyword evidence="6" id="KW-0297">G-protein coupled receptor</keyword>
<dbReference type="SUPFAM" id="SSF111418">
    <property type="entry name" value="Hormone receptor domain"/>
    <property type="match status" value="1"/>
</dbReference>
<accession>A0AAV2GYK1</accession>
<evidence type="ECO:0000256" key="3">
    <source>
        <dbReference type="ARBA" id="ARBA00022475"/>
    </source>
</evidence>
<evidence type="ECO:0000313" key="14">
    <source>
        <dbReference type="EMBL" id="CAL1526433.1"/>
    </source>
</evidence>
<feature type="transmembrane region" description="Helical" evidence="11">
    <location>
        <begin position="284"/>
        <end position="303"/>
    </location>
</feature>
<feature type="transmembrane region" description="Helical" evidence="11">
    <location>
        <begin position="163"/>
        <end position="187"/>
    </location>
</feature>
<dbReference type="GO" id="GO:0007188">
    <property type="term" value="P:adenylate cyclase-modulating G protein-coupled receptor signaling pathway"/>
    <property type="evidence" value="ECO:0007669"/>
    <property type="project" value="TreeGrafter"/>
</dbReference>
<feature type="transmembrane region" description="Helical" evidence="11">
    <location>
        <begin position="199"/>
        <end position="217"/>
    </location>
</feature>
<reference evidence="14 15" key="1">
    <citation type="submission" date="2024-04" db="EMBL/GenBank/DDBJ databases">
        <authorList>
            <consortium name="Genoscope - CEA"/>
            <person name="William W."/>
        </authorList>
    </citation>
    <scope>NUCLEOTIDE SEQUENCE [LARGE SCALE GENOMIC DNA]</scope>
</reference>
<protein>
    <submittedName>
        <fullName evidence="14">Uncharacterized protein</fullName>
    </submittedName>
</protein>
<dbReference type="InterPro" id="IPR050332">
    <property type="entry name" value="GPCR_2"/>
</dbReference>
<keyword evidence="8" id="KW-0675">Receptor</keyword>
<keyword evidence="10" id="KW-0807">Transducer</keyword>
<dbReference type="GO" id="GO:0005886">
    <property type="term" value="C:plasma membrane"/>
    <property type="evidence" value="ECO:0007669"/>
    <property type="project" value="UniProtKB-SubCell"/>
</dbReference>
<evidence type="ECO:0000256" key="6">
    <source>
        <dbReference type="ARBA" id="ARBA00023040"/>
    </source>
</evidence>
<dbReference type="InterPro" id="IPR036445">
    <property type="entry name" value="GPCR_2_extracell_dom_sf"/>
</dbReference>
<keyword evidence="5 11" id="KW-1133">Transmembrane helix</keyword>
<dbReference type="InterPro" id="IPR017981">
    <property type="entry name" value="GPCR_2-like_7TM"/>
</dbReference>
<evidence type="ECO:0000259" key="13">
    <source>
        <dbReference type="PROSITE" id="PS50261"/>
    </source>
</evidence>
<dbReference type="EMBL" id="CAXITT010000005">
    <property type="protein sequence ID" value="CAL1526433.1"/>
    <property type="molecule type" value="Genomic_DNA"/>
</dbReference>
<evidence type="ECO:0000256" key="1">
    <source>
        <dbReference type="ARBA" id="ARBA00004651"/>
    </source>
</evidence>
<dbReference type="PANTHER" id="PTHR45620:SF1">
    <property type="entry name" value="G-PROTEIN COUPLED RECEPTORS FAMILY 2 PROFILE 2 DOMAIN-CONTAINING PROTEIN"/>
    <property type="match status" value="1"/>
</dbReference>
<feature type="transmembrane region" description="Helical" evidence="11">
    <location>
        <begin position="323"/>
        <end position="341"/>
    </location>
</feature>
<feature type="domain" description="G-protein coupled receptors family 2 profile 2" evidence="13">
    <location>
        <begin position="71"/>
        <end position="338"/>
    </location>
</feature>
<feature type="transmembrane region" description="Helical" evidence="11">
    <location>
        <begin position="106"/>
        <end position="123"/>
    </location>
</feature>
<keyword evidence="15" id="KW-1185">Reference proteome</keyword>
<comment type="subcellular location">
    <subcellularLocation>
        <location evidence="1">Cell membrane</location>
        <topology evidence="1">Multi-pass membrane protein</topology>
    </subcellularLocation>
</comment>
<evidence type="ECO:0000256" key="9">
    <source>
        <dbReference type="ARBA" id="ARBA00023180"/>
    </source>
</evidence>
<dbReference type="InterPro" id="IPR017983">
    <property type="entry name" value="GPCR_2_secretin-like_CS"/>
</dbReference>
<evidence type="ECO:0000256" key="11">
    <source>
        <dbReference type="SAM" id="Phobius"/>
    </source>
</evidence>
<evidence type="ECO:0000256" key="4">
    <source>
        <dbReference type="ARBA" id="ARBA00022692"/>
    </source>
</evidence>
<dbReference type="PROSITE" id="PS50261">
    <property type="entry name" value="G_PROTEIN_RECEP_F2_4"/>
    <property type="match status" value="1"/>
</dbReference>
<keyword evidence="7 11" id="KW-0472">Membrane</keyword>
<feature type="domain" description="G-protein coupled receptors family 2 profile 1" evidence="12">
    <location>
        <begin position="1"/>
        <end position="59"/>
    </location>
</feature>
<keyword evidence="3" id="KW-1003">Cell membrane</keyword>
<dbReference type="PROSITE" id="PS00650">
    <property type="entry name" value="G_PROTEIN_RECEP_F2_2"/>
    <property type="match status" value="1"/>
</dbReference>
<feature type="transmembrane region" description="Helical" evidence="11">
    <location>
        <begin position="237"/>
        <end position="263"/>
    </location>
</feature>
<keyword evidence="4 11" id="KW-0812">Transmembrane</keyword>
<dbReference type="AlphaFoldDB" id="A0AAV2GYK1"/>
<dbReference type="PROSITE" id="PS50227">
    <property type="entry name" value="G_PROTEIN_RECEP_F2_3"/>
    <property type="match status" value="1"/>
</dbReference>
<proteinExistence type="inferred from homology"/>
<name>A0AAV2GYK1_LYMST</name>
<evidence type="ECO:0000259" key="12">
    <source>
        <dbReference type="PROSITE" id="PS50227"/>
    </source>
</evidence>
<dbReference type="GO" id="GO:0007166">
    <property type="term" value="P:cell surface receptor signaling pathway"/>
    <property type="evidence" value="ECO:0007669"/>
    <property type="project" value="InterPro"/>
</dbReference>
<comment type="caution">
    <text evidence="14">The sequence shown here is derived from an EMBL/GenBank/DDBJ whole genome shotgun (WGS) entry which is preliminary data.</text>
</comment>
<gene>
    <name evidence="14" type="ORF">GSLYS_00000610001</name>
</gene>
<evidence type="ECO:0000256" key="5">
    <source>
        <dbReference type="ARBA" id="ARBA00022989"/>
    </source>
</evidence>
<evidence type="ECO:0000256" key="7">
    <source>
        <dbReference type="ARBA" id="ARBA00023136"/>
    </source>
</evidence>
<feature type="non-terminal residue" evidence="14">
    <location>
        <position position="1"/>
    </location>
</feature>
<evidence type="ECO:0000256" key="8">
    <source>
        <dbReference type="ARBA" id="ARBA00023170"/>
    </source>
</evidence>
<evidence type="ECO:0000256" key="10">
    <source>
        <dbReference type="ARBA" id="ARBA00023224"/>
    </source>
</evidence>
<feature type="transmembrane region" description="Helical" evidence="11">
    <location>
        <begin position="73"/>
        <end position="94"/>
    </location>
</feature>
<evidence type="ECO:0000256" key="2">
    <source>
        <dbReference type="ARBA" id="ARBA00005314"/>
    </source>
</evidence>
<dbReference type="GO" id="GO:0008528">
    <property type="term" value="F:G protein-coupled peptide receptor activity"/>
    <property type="evidence" value="ECO:0007669"/>
    <property type="project" value="TreeGrafter"/>
</dbReference>
<sequence length="346" mass="40190">LCWDAALPNTVQRQPCPDYIHEFNPNEMAIRYCTPNGTWFNHPKLNKSWTNYTACHEPPNLQMDTEHGERLKLIQIIGYGVSLCSLVLAVIIMCCSRRLKSKSNNLHVNLFLAFILRAGLSFLKKVLFVNDLGLEKDIKRHADGRIAFIHEGPHWECRLLYTVFMYSICVSQMWIFVEGLYLHMLIYRTLTTERNGVKPYIVLGWALPFAVVVPWIIVKFVADNEVCWNMTSNAGYIWIINGPMLATVLLNFFFFLNISRVLCSRLRSSQRHMGRAKYRQLAKFILVLIPLFGVFYIALTVVFPLGYENRFDITPMYVEQTYNAFQGFLLALLFCFLNEEVSHLTY</sequence>
<dbReference type="GO" id="GO:0017046">
    <property type="term" value="F:peptide hormone binding"/>
    <property type="evidence" value="ECO:0007669"/>
    <property type="project" value="TreeGrafter"/>
</dbReference>
<comment type="similarity">
    <text evidence="2">Belongs to the G-protein coupled receptor 2 family.</text>
</comment>
<dbReference type="PRINTS" id="PR00249">
    <property type="entry name" value="GPCRSECRETIN"/>
</dbReference>
<dbReference type="InterPro" id="IPR000832">
    <property type="entry name" value="GPCR_2_secretin-like"/>
</dbReference>
<dbReference type="Pfam" id="PF00002">
    <property type="entry name" value="7tm_2"/>
    <property type="match status" value="1"/>
</dbReference>
<evidence type="ECO:0000313" key="15">
    <source>
        <dbReference type="Proteomes" id="UP001497497"/>
    </source>
</evidence>
<dbReference type="PANTHER" id="PTHR45620">
    <property type="entry name" value="PDF RECEPTOR-LIKE PROTEIN-RELATED"/>
    <property type="match status" value="1"/>
</dbReference>
<dbReference type="Pfam" id="PF02793">
    <property type="entry name" value="HRM"/>
    <property type="match status" value="1"/>
</dbReference>
<dbReference type="Proteomes" id="UP001497497">
    <property type="component" value="Unassembled WGS sequence"/>
</dbReference>
<keyword evidence="9" id="KW-0325">Glycoprotein</keyword>
<organism evidence="14 15">
    <name type="scientific">Lymnaea stagnalis</name>
    <name type="common">Great pond snail</name>
    <name type="synonym">Helix stagnalis</name>
    <dbReference type="NCBI Taxonomy" id="6523"/>
    <lineage>
        <taxon>Eukaryota</taxon>
        <taxon>Metazoa</taxon>
        <taxon>Spiralia</taxon>
        <taxon>Lophotrochozoa</taxon>
        <taxon>Mollusca</taxon>
        <taxon>Gastropoda</taxon>
        <taxon>Heterobranchia</taxon>
        <taxon>Euthyneura</taxon>
        <taxon>Panpulmonata</taxon>
        <taxon>Hygrophila</taxon>
        <taxon>Lymnaeoidea</taxon>
        <taxon>Lymnaeidae</taxon>
        <taxon>Lymnaea</taxon>
    </lineage>
</organism>
<dbReference type="InterPro" id="IPR001879">
    <property type="entry name" value="GPCR_2_extracellular_dom"/>
</dbReference>